<keyword evidence="1" id="KW-0175">Coiled coil</keyword>
<comment type="caution">
    <text evidence="3">The sequence shown here is derived from an EMBL/GenBank/DDBJ whole genome shotgun (WGS) entry which is preliminary data.</text>
</comment>
<evidence type="ECO:0000313" key="3">
    <source>
        <dbReference type="EMBL" id="MBO9151909.1"/>
    </source>
</evidence>
<evidence type="ECO:0000313" key="4">
    <source>
        <dbReference type="Proteomes" id="UP000679126"/>
    </source>
</evidence>
<protein>
    <submittedName>
        <fullName evidence="3">AAA family ATPase</fullName>
    </submittedName>
</protein>
<dbReference type="EMBL" id="JAGHKP010000001">
    <property type="protein sequence ID" value="MBO9151909.1"/>
    <property type="molecule type" value="Genomic_DNA"/>
</dbReference>
<dbReference type="InterPro" id="IPR027417">
    <property type="entry name" value="P-loop_NTPase"/>
</dbReference>
<proteinExistence type="predicted"/>
<sequence>MKRIYLQNLTLRNFKGVLDLVVNFSSATRIMGANETGKSTILSAFYWLLTGKDEFDRKDYEIKNTSRPELNAQSHEVEGVFQVGSHTVKLKRAYLEDWKKPKGQSRKVFNGHYTDYFVNDVPCSATEFQSKVDEMIPTHLIKLVTNPMFFNSMKWDDQRRGLIGIAGEISDADIFAQIVTLDNDFSNLKQVIASGRYKNLDEYKKELASKRLLLKKAAEEYAPRIDEAKRNCPEVLNWAGIESQIKDVRSRITAIDDQIADASKAQQEKQKGITELRNQVFSKESAIAAIRNRVKTGLLDKKNDGAGEVSSLLKHIKSIGDDIIRAAEDIKRREQAIENCQKEVARLDALIESNRKSWSEINAEKFQFDESSCSCPTCKQQLPAGQIEKTKADLLKNFNEDVAARKAEEVRKSNQSKAERARQLEAISGLQLSITELEATITGDKARLPDLQLKLEALQQEDKGKSIPDIEAAVDLLMEKNADALNLKDEISELTKQINAATAALGQPSDFEQEKSEKAQLNVEHEALQKSLAIRETIEKTGARISQLEAEESANAQEIANIEQRQFEVESYTRVKMDILEQRVNGMFRYVSFRLFETQVNGAIAETCVCEYKGVPYPTLNTAAKMLAGLDVLETFSNHYGIHAPVFCDNRESVSFIPESKSQLISLFVSPADSTLRVEAA</sequence>
<evidence type="ECO:0000259" key="2">
    <source>
        <dbReference type="Pfam" id="PF13175"/>
    </source>
</evidence>
<dbReference type="SUPFAM" id="SSF52540">
    <property type="entry name" value="P-loop containing nucleoside triphosphate hydrolases"/>
    <property type="match status" value="1"/>
</dbReference>
<dbReference type="Gene3D" id="1.10.287.1490">
    <property type="match status" value="1"/>
</dbReference>
<dbReference type="Gene3D" id="3.40.50.300">
    <property type="entry name" value="P-loop containing nucleotide triphosphate hydrolases"/>
    <property type="match status" value="1"/>
</dbReference>
<dbReference type="Proteomes" id="UP000679126">
    <property type="component" value="Unassembled WGS sequence"/>
</dbReference>
<accession>A0ABS3YB71</accession>
<feature type="domain" description="Endonuclease GajA/Old nuclease/RecF-like AAA" evidence="2">
    <location>
        <begin position="5"/>
        <end position="362"/>
    </location>
</feature>
<feature type="coiled-coil region" evidence="1">
    <location>
        <begin position="477"/>
        <end position="565"/>
    </location>
</feature>
<dbReference type="RefSeq" id="WP_209144556.1">
    <property type="nucleotide sequence ID" value="NZ_JAGHKP010000001.1"/>
</dbReference>
<evidence type="ECO:0000256" key="1">
    <source>
        <dbReference type="SAM" id="Coils"/>
    </source>
</evidence>
<gene>
    <name evidence="3" type="ORF">J7I43_06795</name>
</gene>
<dbReference type="Pfam" id="PF13175">
    <property type="entry name" value="AAA_15"/>
    <property type="match status" value="1"/>
</dbReference>
<organism evidence="3 4">
    <name type="scientific">Chitinophaga chungangae</name>
    <dbReference type="NCBI Taxonomy" id="2821488"/>
    <lineage>
        <taxon>Bacteria</taxon>
        <taxon>Pseudomonadati</taxon>
        <taxon>Bacteroidota</taxon>
        <taxon>Chitinophagia</taxon>
        <taxon>Chitinophagales</taxon>
        <taxon>Chitinophagaceae</taxon>
        <taxon>Chitinophaga</taxon>
    </lineage>
</organism>
<name>A0ABS3YB71_9BACT</name>
<reference evidence="4" key="1">
    <citation type="submission" date="2021-03" db="EMBL/GenBank/DDBJ databases">
        <title>Assistant Professor.</title>
        <authorList>
            <person name="Huq M.A."/>
        </authorList>
    </citation>
    <scope>NUCLEOTIDE SEQUENCE [LARGE SCALE GENOMIC DNA]</scope>
    <source>
        <strain evidence="4">MAH-28</strain>
    </source>
</reference>
<dbReference type="PANTHER" id="PTHR32114">
    <property type="entry name" value="ABC TRANSPORTER ABCH.3"/>
    <property type="match status" value="1"/>
</dbReference>
<dbReference type="InterPro" id="IPR041685">
    <property type="entry name" value="AAA_GajA/Old/RecF-like"/>
</dbReference>
<dbReference type="PANTHER" id="PTHR32114:SF2">
    <property type="entry name" value="ABC TRANSPORTER ABCH.3"/>
    <property type="match status" value="1"/>
</dbReference>
<feature type="coiled-coil region" evidence="1">
    <location>
        <begin position="323"/>
        <end position="350"/>
    </location>
</feature>
<keyword evidence="4" id="KW-1185">Reference proteome</keyword>